<reference evidence="1" key="1">
    <citation type="journal article" date="2023" name="Mol. Phylogenet. Evol.">
        <title>Genome-scale phylogeny and comparative genomics of the fungal order Sordariales.</title>
        <authorList>
            <person name="Hensen N."/>
            <person name="Bonometti L."/>
            <person name="Westerberg I."/>
            <person name="Brannstrom I.O."/>
            <person name="Guillou S."/>
            <person name="Cros-Aarteil S."/>
            <person name="Calhoun S."/>
            <person name="Haridas S."/>
            <person name="Kuo A."/>
            <person name="Mondo S."/>
            <person name="Pangilinan J."/>
            <person name="Riley R."/>
            <person name="LaButti K."/>
            <person name="Andreopoulos B."/>
            <person name="Lipzen A."/>
            <person name="Chen C."/>
            <person name="Yan M."/>
            <person name="Daum C."/>
            <person name="Ng V."/>
            <person name="Clum A."/>
            <person name="Steindorff A."/>
            <person name="Ohm R.A."/>
            <person name="Martin F."/>
            <person name="Silar P."/>
            <person name="Natvig D.O."/>
            <person name="Lalanne C."/>
            <person name="Gautier V."/>
            <person name="Ament-Velasquez S.L."/>
            <person name="Kruys A."/>
            <person name="Hutchinson M.I."/>
            <person name="Powell A.J."/>
            <person name="Barry K."/>
            <person name="Miller A.N."/>
            <person name="Grigoriev I.V."/>
            <person name="Debuchy R."/>
            <person name="Gladieux P."/>
            <person name="Hiltunen Thoren M."/>
            <person name="Johannesson H."/>
        </authorList>
    </citation>
    <scope>NUCLEOTIDE SEQUENCE</scope>
    <source>
        <strain evidence="1">CBS 118394</strain>
    </source>
</reference>
<proteinExistence type="predicted"/>
<organism evidence="1 2">
    <name type="scientific">Apodospora peruviana</name>
    <dbReference type="NCBI Taxonomy" id="516989"/>
    <lineage>
        <taxon>Eukaryota</taxon>
        <taxon>Fungi</taxon>
        <taxon>Dikarya</taxon>
        <taxon>Ascomycota</taxon>
        <taxon>Pezizomycotina</taxon>
        <taxon>Sordariomycetes</taxon>
        <taxon>Sordariomycetidae</taxon>
        <taxon>Sordariales</taxon>
        <taxon>Lasiosphaeriaceae</taxon>
        <taxon>Apodospora</taxon>
    </lineage>
</organism>
<dbReference type="Proteomes" id="UP001283341">
    <property type="component" value="Unassembled WGS sequence"/>
</dbReference>
<protein>
    <submittedName>
        <fullName evidence="1">Uncharacterized protein</fullName>
    </submittedName>
</protein>
<gene>
    <name evidence="1" type="ORF">B0H66DRAFT_173636</name>
</gene>
<evidence type="ECO:0000313" key="1">
    <source>
        <dbReference type="EMBL" id="KAK3321542.1"/>
    </source>
</evidence>
<dbReference type="AlphaFoldDB" id="A0AAE0M6W3"/>
<evidence type="ECO:0000313" key="2">
    <source>
        <dbReference type="Proteomes" id="UP001283341"/>
    </source>
</evidence>
<sequence length="100" mass="10916">MYGCDGPIWFSLIFQVLCSGSSSPTSTPQGFRLLIKVFWSSSIWYFIINMDGLRIPGISSSSAVDAFTLHEIMTFCTLPISSICSPQSFHLSSGATNLPI</sequence>
<comment type="caution">
    <text evidence="1">The sequence shown here is derived from an EMBL/GenBank/DDBJ whole genome shotgun (WGS) entry which is preliminary data.</text>
</comment>
<reference evidence="1" key="2">
    <citation type="submission" date="2023-06" db="EMBL/GenBank/DDBJ databases">
        <authorList>
            <consortium name="Lawrence Berkeley National Laboratory"/>
            <person name="Haridas S."/>
            <person name="Hensen N."/>
            <person name="Bonometti L."/>
            <person name="Westerberg I."/>
            <person name="Brannstrom I.O."/>
            <person name="Guillou S."/>
            <person name="Cros-Aarteil S."/>
            <person name="Calhoun S."/>
            <person name="Kuo A."/>
            <person name="Mondo S."/>
            <person name="Pangilinan J."/>
            <person name="Riley R."/>
            <person name="Labutti K."/>
            <person name="Andreopoulos B."/>
            <person name="Lipzen A."/>
            <person name="Chen C."/>
            <person name="Yanf M."/>
            <person name="Daum C."/>
            <person name="Ng V."/>
            <person name="Clum A."/>
            <person name="Steindorff A."/>
            <person name="Ohm R."/>
            <person name="Martin F."/>
            <person name="Silar P."/>
            <person name="Natvig D."/>
            <person name="Lalanne C."/>
            <person name="Gautier V."/>
            <person name="Ament-Velasquez S.L."/>
            <person name="Kruys A."/>
            <person name="Hutchinson M.I."/>
            <person name="Powell A.J."/>
            <person name="Barry K."/>
            <person name="Miller A.N."/>
            <person name="Grigoriev I.V."/>
            <person name="Debuchy R."/>
            <person name="Gladieux P."/>
            <person name="Thoren M.H."/>
            <person name="Johannesson H."/>
        </authorList>
    </citation>
    <scope>NUCLEOTIDE SEQUENCE</scope>
    <source>
        <strain evidence="1">CBS 118394</strain>
    </source>
</reference>
<keyword evidence="2" id="KW-1185">Reference proteome</keyword>
<name>A0AAE0M6W3_9PEZI</name>
<accession>A0AAE0M6W3</accession>
<dbReference type="EMBL" id="JAUEDM010000003">
    <property type="protein sequence ID" value="KAK3321542.1"/>
    <property type="molecule type" value="Genomic_DNA"/>
</dbReference>